<accession>A0A433QQA1</accession>
<proteinExistence type="predicted"/>
<reference evidence="1 2" key="1">
    <citation type="journal article" date="2018" name="New Phytol.">
        <title>Phylogenomics of Endogonaceae and evolution of mycorrhizas within Mucoromycota.</title>
        <authorList>
            <person name="Chang Y."/>
            <person name="Desiro A."/>
            <person name="Na H."/>
            <person name="Sandor L."/>
            <person name="Lipzen A."/>
            <person name="Clum A."/>
            <person name="Barry K."/>
            <person name="Grigoriev I.V."/>
            <person name="Martin F.M."/>
            <person name="Stajich J.E."/>
            <person name="Smith M.E."/>
            <person name="Bonito G."/>
            <person name="Spatafora J.W."/>
        </authorList>
    </citation>
    <scope>NUCLEOTIDE SEQUENCE [LARGE SCALE GENOMIC DNA]</scope>
    <source>
        <strain evidence="1 2">AD002</strain>
    </source>
</reference>
<gene>
    <name evidence="1" type="ORF">BC938DRAFT_476706</name>
</gene>
<name>A0A433QQA1_9FUNG</name>
<organism evidence="1 2">
    <name type="scientific">Jimgerdemannia flammicorona</name>
    <dbReference type="NCBI Taxonomy" id="994334"/>
    <lineage>
        <taxon>Eukaryota</taxon>
        <taxon>Fungi</taxon>
        <taxon>Fungi incertae sedis</taxon>
        <taxon>Mucoromycota</taxon>
        <taxon>Mucoromycotina</taxon>
        <taxon>Endogonomycetes</taxon>
        <taxon>Endogonales</taxon>
        <taxon>Endogonaceae</taxon>
        <taxon>Jimgerdemannia</taxon>
    </lineage>
</organism>
<comment type="caution">
    <text evidence="1">The sequence shown here is derived from an EMBL/GenBank/DDBJ whole genome shotgun (WGS) entry which is preliminary data.</text>
</comment>
<keyword evidence="2" id="KW-1185">Reference proteome</keyword>
<dbReference type="EMBL" id="RBNJ01002470">
    <property type="protein sequence ID" value="RUS31940.1"/>
    <property type="molecule type" value="Genomic_DNA"/>
</dbReference>
<evidence type="ECO:0000313" key="1">
    <source>
        <dbReference type="EMBL" id="RUS31940.1"/>
    </source>
</evidence>
<protein>
    <submittedName>
        <fullName evidence="1">Uncharacterized protein</fullName>
    </submittedName>
</protein>
<evidence type="ECO:0000313" key="2">
    <source>
        <dbReference type="Proteomes" id="UP000274822"/>
    </source>
</evidence>
<sequence>MVHSLPKLLAAQGFEDISSDYVSAPIGWNGRVGTIMKTCATNFWEMFRPALVPKLRLDEDEYYVSAPMGWKGRVGAIMKKVCRPMVMPKLGLDDDGR</sequence>
<dbReference type="Proteomes" id="UP000274822">
    <property type="component" value="Unassembled WGS sequence"/>
</dbReference>
<dbReference type="AlphaFoldDB" id="A0A433QQA1"/>